<evidence type="ECO:0000313" key="2">
    <source>
        <dbReference type="Proteomes" id="UP001208017"/>
    </source>
</evidence>
<comment type="caution">
    <text evidence="1">The sequence shown here is derived from an EMBL/GenBank/DDBJ whole genome shotgun (WGS) entry which is preliminary data.</text>
</comment>
<proteinExistence type="predicted"/>
<sequence>MIPLDKNRLIEQVNQLGYSISGLNDLMKIGPKDKVVIPVLLEHLQTITDERDKQTLVRCLGVKGYDEVTSFLIEEYRKSDSHYYKWAIGNSLEIIRDKSKLHEYVEIIKNKEHGRSRQMIVTLVGKLGGAKEASVLLELLHDQDVNLHAIDAIGA</sequence>
<dbReference type="InterPro" id="IPR011989">
    <property type="entry name" value="ARM-like"/>
</dbReference>
<dbReference type="EMBL" id="JAPMLT010000003">
    <property type="protein sequence ID" value="MCX7570068.1"/>
    <property type="molecule type" value="Genomic_DNA"/>
</dbReference>
<evidence type="ECO:0000313" key="1">
    <source>
        <dbReference type="EMBL" id="MCX7570068.1"/>
    </source>
</evidence>
<reference evidence="1 2" key="1">
    <citation type="submission" date="2022-11" db="EMBL/GenBank/DDBJ databases">
        <title>Study of microbial diversity in lake waters.</title>
        <authorList>
            <person name="Zhang J."/>
        </authorList>
    </citation>
    <scope>NUCLEOTIDE SEQUENCE [LARGE SCALE GENOMIC DNA]</scope>
    <source>
        <strain evidence="1 2">DT12</strain>
    </source>
</reference>
<accession>A0ABT3X296</accession>
<gene>
    <name evidence="1" type="ORF">OS242_08830</name>
</gene>
<evidence type="ECO:0008006" key="3">
    <source>
        <dbReference type="Google" id="ProtNLM"/>
    </source>
</evidence>
<dbReference type="RefSeq" id="WP_267151310.1">
    <property type="nucleotide sequence ID" value="NZ_JAPMLT010000003.1"/>
</dbReference>
<dbReference type="Proteomes" id="UP001208017">
    <property type="component" value="Unassembled WGS sequence"/>
</dbReference>
<name>A0ABT3X296_9BACL</name>
<organism evidence="1 2">
    <name type="scientific">Tumebacillus lacus</name>
    <dbReference type="NCBI Taxonomy" id="2995335"/>
    <lineage>
        <taxon>Bacteria</taxon>
        <taxon>Bacillati</taxon>
        <taxon>Bacillota</taxon>
        <taxon>Bacilli</taxon>
        <taxon>Bacillales</taxon>
        <taxon>Alicyclobacillaceae</taxon>
        <taxon>Tumebacillus</taxon>
    </lineage>
</organism>
<dbReference type="Gene3D" id="1.25.10.10">
    <property type="entry name" value="Leucine-rich Repeat Variant"/>
    <property type="match status" value="1"/>
</dbReference>
<keyword evidence="2" id="KW-1185">Reference proteome</keyword>
<protein>
    <recommendedName>
        <fullName evidence="3">HEAT repeat domain-containing protein</fullName>
    </recommendedName>
</protein>